<dbReference type="GO" id="GO:0003700">
    <property type="term" value="F:DNA-binding transcription factor activity"/>
    <property type="evidence" value="ECO:0007669"/>
    <property type="project" value="TreeGrafter"/>
</dbReference>
<dbReference type="EMBL" id="CP073910">
    <property type="protein sequence ID" value="QUT05925.1"/>
    <property type="molecule type" value="Genomic_DNA"/>
</dbReference>
<dbReference type="RefSeq" id="WP_212609412.1">
    <property type="nucleotide sequence ID" value="NZ_CP073910.1"/>
</dbReference>
<protein>
    <submittedName>
        <fullName evidence="5">LacI family DNA-binding transcriptional regulator</fullName>
    </submittedName>
</protein>
<evidence type="ECO:0000313" key="6">
    <source>
        <dbReference type="Proteomes" id="UP000681425"/>
    </source>
</evidence>
<dbReference type="GO" id="GO:0000976">
    <property type="term" value="F:transcription cis-regulatory region binding"/>
    <property type="evidence" value="ECO:0007669"/>
    <property type="project" value="TreeGrafter"/>
</dbReference>
<dbReference type="SUPFAM" id="SSF47413">
    <property type="entry name" value="lambda repressor-like DNA-binding domains"/>
    <property type="match status" value="1"/>
</dbReference>
<sequence length="339" mass="36724">MPRATIADVARVAGVSIKTASRVLNREPHVSAAKQAMVEQAILSLNYRPSQIARSLKGSRSFQIALLYDNPSAAYFQAMHDGARQLCDASGFRLMTQAFSVHAPTMVGEIIALIDDMHVEGLILSPPLTDCCPLLEALDARRVPFVRIAPTVALERAGFTLMDDMSAAEEATAHLISLGHRAIGFVRGHPDHGAASQRFEGYRRALERAGLAFDEALTAQGAFTFASGREAAAELLEREDRPSAIFASNDDMAAGVLAYAHEAGIDVPADLSIMGFDDNQIAQMIWPPLTTIRQPVQALAYGAARLLLDRLETGRDATMTFDFELIQRGSTCARTLQDN</sequence>
<dbReference type="SMART" id="SM00354">
    <property type="entry name" value="HTH_LACI"/>
    <property type="match status" value="1"/>
</dbReference>
<evidence type="ECO:0000256" key="1">
    <source>
        <dbReference type="ARBA" id="ARBA00023015"/>
    </source>
</evidence>
<dbReference type="KEGG" id="spph:KFK14_23845"/>
<dbReference type="AlphaFoldDB" id="A0A975K6X4"/>
<dbReference type="PANTHER" id="PTHR30146">
    <property type="entry name" value="LACI-RELATED TRANSCRIPTIONAL REPRESSOR"/>
    <property type="match status" value="1"/>
</dbReference>
<keyword evidence="2 5" id="KW-0238">DNA-binding</keyword>
<dbReference type="PANTHER" id="PTHR30146:SF153">
    <property type="entry name" value="LACTOSE OPERON REPRESSOR"/>
    <property type="match status" value="1"/>
</dbReference>
<dbReference type="InterPro" id="IPR010982">
    <property type="entry name" value="Lambda_DNA-bd_dom_sf"/>
</dbReference>
<dbReference type="PRINTS" id="PR00036">
    <property type="entry name" value="HTHLACI"/>
</dbReference>
<evidence type="ECO:0000259" key="4">
    <source>
        <dbReference type="PROSITE" id="PS50932"/>
    </source>
</evidence>
<dbReference type="InterPro" id="IPR046335">
    <property type="entry name" value="LacI/GalR-like_sensor"/>
</dbReference>
<dbReference type="Proteomes" id="UP000681425">
    <property type="component" value="Chromosome"/>
</dbReference>
<dbReference type="Pfam" id="PF00356">
    <property type="entry name" value="LacI"/>
    <property type="match status" value="1"/>
</dbReference>
<dbReference type="PROSITE" id="PS50932">
    <property type="entry name" value="HTH_LACI_2"/>
    <property type="match status" value="1"/>
</dbReference>
<dbReference type="InterPro" id="IPR000843">
    <property type="entry name" value="HTH_LacI"/>
</dbReference>
<feature type="domain" description="HTH lacI-type" evidence="4">
    <location>
        <begin position="4"/>
        <end position="58"/>
    </location>
</feature>
<evidence type="ECO:0000256" key="2">
    <source>
        <dbReference type="ARBA" id="ARBA00023125"/>
    </source>
</evidence>
<reference evidence="5" key="1">
    <citation type="submission" date="2021-04" db="EMBL/GenBank/DDBJ databases">
        <title>Isolation of p-tert-butylphenol degrading bacteria Sphingobium phenoxybenzoativorans Tas13 from active sludge.</title>
        <authorList>
            <person name="Li Y."/>
        </authorList>
    </citation>
    <scope>NUCLEOTIDE SEQUENCE</scope>
    <source>
        <strain evidence="5">Tas13</strain>
    </source>
</reference>
<evidence type="ECO:0000313" key="5">
    <source>
        <dbReference type="EMBL" id="QUT05925.1"/>
    </source>
</evidence>
<gene>
    <name evidence="5" type="ORF">KFK14_23845</name>
</gene>
<dbReference type="SUPFAM" id="SSF53822">
    <property type="entry name" value="Periplasmic binding protein-like I"/>
    <property type="match status" value="1"/>
</dbReference>
<dbReference type="CDD" id="cd01545">
    <property type="entry name" value="PBP1_SalR"/>
    <property type="match status" value="1"/>
</dbReference>
<evidence type="ECO:0000256" key="3">
    <source>
        <dbReference type="ARBA" id="ARBA00023163"/>
    </source>
</evidence>
<keyword evidence="3" id="KW-0804">Transcription</keyword>
<organism evidence="5 6">
    <name type="scientific">Sphingobium phenoxybenzoativorans</name>
    <dbReference type="NCBI Taxonomy" id="1592790"/>
    <lineage>
        <taxon>Bacteria</taxon>
        <taxon>Pseudomonadati</taxon>
        <taxon>Pseudomonadota</taxon>
        <taxon>Alphaproteobacteria</taxon>
        <taxon>Sphingomonadales</taxon>
        <taxon>Sphingomonadaceae</taxon>
        <taxon>Sphingobium</taxon>
    </lineage>
</organism>
<dbReference type="Gene3D" id="1.10.260.40">
    <property type="entry name" value="lambda repressor-like DNA-binding domains"/>
    <property type="match status" value="1"/>
</dbReference>
<dbReference type="Gene3D" id="3.40.50.2300">
    <property type="match status" value="2"/>
</dbReference>
<accession>A0A975K6X4</accession>
<keyword evidence="6" id="KW-1185">Reference proteome</keyword>
<proteinExistence type="predicted"/>
<dbReference type="CDD" id="cd01392">
    <property type="entry name" value="HTH_LacI"/>
    <property type="match status" value="1"/>
</dbReference>
<dbReference type="Pfam" id="PF13377">
    <property type="entry name" value="Peripla_BP_3"/>
    <property type="match status" value="1"/>
</dbReference>
<keyword evidence="1" id="KW-0805">Transcription regulation</keyword>
<dbReference type="PROSITE" id="PS00356">
    <property type="entry name" value="HTH_LACI_1"/>
    <property type="match status" value="1"/>
</dbReference>
<dbReference type="InterPro" id="IPR028082">
    <property type="entry name" value="Peripla_BP_I"/>
</dbReference>
<name>A0A975K6X4_9SPHN</name>